<dbReference type="InterPro" id="IPR036291">
    <property type="entry name" value="NAD(P)-bd_dom_sf"/>
</dbReference>
<dbReference type="PRINTS" id="PR00080">
    <property type="entry name" value="SDRFAMILY"/>
</dbReference>
<evidence type="ECO:0000256" key="1">
    <source>
        <dbReference type="RuleBase" id="RU000363"/>
    </source>
</evidence>
<comment type="similarity">
    <text evidence="1">Belongs to the short-chain dehydrogenases/reductases (SDR) family.</text>
</comment>
<keyword evidence="3" id="KW-1185">Reference proteome</keyword>
<reference evidence="2 3" key="1">
    <citation type="submission" date="2016-10" db="EMBL/GenBank/DDBJ databases">
        <authorList>
            <person name="de Groot N.N."/>
        </authorList>
    </citation>
    <scope>NUCLEOTIDE SEQUENCE [LARGE SCALE GENOMIC DNA]</scope>
    <source>
        <strain evidence="2 3">CGMCC 1.12333</strain>
    </source>
</reference>
<dbReference type="EMBL" id="FPBK01000014">
    <property type="protein sequence ID" value="SFU69598.1"/>
    <property type="molecule type" value="Genomic_DNA"/>
</dbReference>
<dbReference type="PRINTS" id="PR00081">
    <property type="entry name" value="GDHRDH"/>
</dbReference>
<dbReference type="InterPro" id="IPR051468">
    <property type="entry name" value="Fungal_SecMetab_SDRs"/>
</dbReference>
<organism evidence="2 3">
    <name type="scientific">Pustulibacterium marinum</name>
    <dbReference type="NCBI Taxonomy" id="1224947"/>
    <lineage>
        <taxon>Bacteria</taxon>
        <taxon>Pseudomonadati</taxon>
        <taxon>Bacteroidota</taxon>
        <taxon>Flavobacteriia</taxon>
        <taxon>Flavobacteriales</taxon>
        <taxon>Flavobacteriaceae</taxon>
        <taxon>Pustulibacterium</taxon>
    </lineage>
</organism>
<dbReference type="Proteomes" id="UP000199138">
    <property type="component" value="Unassembled WGS sequence"/>
</dbReference>
<dbReference type="SUPFAM" id="SSF51735">
    <property type="entry name" value="NAD(P)-binding Rossmann-fold domains"/>
    <property type="match status" value="1"/>
</dbReference>
<dbReference type="Gene3D" id="3.40.50.720">
    <property type="entry name" value="NAD(P)-binding Rossmann-like Domain"/>
    <property type="match status" value="1"/>
</dbReference>
<evidence type="ECO:0000313" key="3">
    <source>
        <dbReference type="Proteomes" id="UP000199138"/>
    </source>
</evidence>
<dbReference type="InterPro" id="IPR002347">
    <property type="entry name" value="SDR_fam"/>
</dbReference>
<dbReference type="InterPro" id="IPR020904">
    <property type="entry name" value="Sc_DH/Rdtase_CS"/>
</dbReference>
<name>A0A1I7I9L3_9FLAO</name>
<accession>A0A1I7I9L3</accession>
<dbReference type="GO" id="GO:0016491">
    <property type="term" value="F:oxidoreductase activity"/>
    <property type="evidence" value="ECO:0007669"/>
    <property type="project" value="TreeGrafter"/>
</dbReference>
<dbReference type="RefSeq" id="WP_218157952.1">
    <property type="nucleotide sequence ID" value="NZ_FPBK01000014.1"/>
</dbReference>
<dbReference type="PANTHER" id="PTHR43544:SF32">
    <property type="entry name" value="CHAIN DEHYDROGENASE, PUTATIVE (AFU_ORTHOLOGUE AFUA_5G01530)-RELATED"/>
    <property type="match status" value="1"/>
</dbReference>
<dbReference type="GO" id="GO:0019748">
    <property type="term" value="P:secondary metabolic process"/>
    <property type="evidence" value="ECO:0007669"/>
    <property type="project" value="TreeGrafter"/>
</dbReference>
<dbReference type="PROSITE" id="PS00061">
    <property type="entry name" value="ADH_SHORT"/>
    <property type="match status" value="1"/>
</dbReference>
<gene>
    <name evidence="2" type="ORF">SAMN05216480_11411</name>
</gene>
<dbReference type="GO" id="GO:0005737">
    <property type="term" value="C:cytoplasm"/>
    <property type="evidence" value="ECO:0007669"/>
    <property type="project" value="TreeGrafter"/>
</dbReference>
<dbReference type="STRING" id="1224947.SAMN05216480_11411"/>
<sequence>MKTALITGVSTKIGLGYEIAKQLGQEGFHVIIAARKFEQADSIAAELNTQGIKASAVCIDLLDRASITEAVKKVKRDHQTLDVLINNAALMLDGSATAFEKNLDEFNIEFETNVTGTWAVTQYFYPLIVASGHGRIVNVSSGAGSYGDLDFGIINFPGPALNMMGDYPLTPYAITKLALNGLTVKMSKDFRRDNVLVNAICPGFTATRPGLAAYGARPVSESAKGIVWAATLADNGPTGQFFRDGKPLPW</sequence>
<proteinExistence type="inferred from homology"/>
<dbReference type="PANTHER" id="PTHR43544">
    <property type="entry name" value="SHORT-CHAIN DEHYDROGENASE/REDUCTASE"/>
    <property type="match status" value="1"/>
</dbReference>
<evidence type="ECO:0000313" key="2">
    <source>
        <dbReference type="EMBL" id="SFU69598.1"/>
    </source>
</evidence>
<dbReference type="Pfam" id="PF00106">
    <property type="entry name" value="adh_short"/>
    <property type="match status" value="2"/>
</dbReference>
<protein>
    <submittedName>
        <fullName evidence="2">Short chain dehydrogenase</fullName>
    </submittedName>
</protein>
<dbReference type="AlphaFoldDB" id="A0A1I7I9L3"/>